<dbReference type="PANTHER" id="PTHR43000">
    <property type="entry name" value="DTDP-D-GLUCOSE 4,6-DEHYDRATASE-RELATED"/>
    <property type="match status" value="1"/>
</dbReference>
<comment type="caution">
    <text evidence="3">The sequence shown here is derived from an EMBL/GenBank/DDBJ whole genome shotgun (WGS) entry which is preliminary data.</text>
</comment>
<dbReference type="InterPro" id="IPR036291">
    <property type="entry name" value="NAD(P)-bd_dom_sf"/>
</dbReference>
<organism evidence="3 4">
    <name type="scientific">Paenibacillus alvei</name>
    <name type="common">Bacillus alvei</name>
    <dbReference type="NCBI Taxonomy" id="44250"/>
    <lineage>
        <taxon>Bacteria</taxon>
        <taxon>Bacillati</taxon>
        <taxon>Bacillota</taxon>
        <taxon>Bacilli</taxon>
        <taxon>Bacillales</taxon>
        <taxon>Paenibacillaceae</taxon>
        <taxon>Paenibacillus</taxon>
    </lineage>
</organism>
<protein>
    <submittedName>
        <fullName evidence="3">NAD-dependent epimerase/dehydratase family protein</fullName>
    </submittedName>
</protein>
<evidence type="ECO:0000313" key="3">
    <source>
        <dbReference type="EMBL" id="NOJ73032.1"/>
    </source>
</evidence>
<dbReference type="Gene3D" id="3.40.50.720">
    <property type="entry name" value="NAD(P)-binding Rossmann-like Domain"/>
    <property type="match status" value="1"/>
</dbReference>
<evidence type="ECO:0000313" key="4">
    <source>
        <dbReference type="Proteomes" id="UP000552038"/>
    </source>
</evidence>
<name>A0AAP7A3B9_PAEAL</name>
<dbReference type="SUPFAM" id="SSF51735">
    <property type="entry name" value="NAD(P)-binding Rossmann-fold domains"/>
    <property type="match status" value="1"/>
</dbReference>
<evidence type="ECO:0000259" key="2">
    <source>
        <dbReference type="Pfam" id="PF01370"/>
    </source>
</evidence>
<gene>
    <name evidence="3" type="ORF">HMI46_21060</name>
</gene>
<dbReference type="EMBL" id="JABFOR010000035">
    <property type="protein sequence ID" value="NOJ73032.1"/>
    <property type="molecule type" value="Genomic_DNA"/>
</dbReference>
<proteinExistence type="inferred from homology"/>
<accession>A0AAP7A3B9</accession>
<dbReference type="InterPro" id="IPR001509">
    <property type="entry name" value="Epimerase_deHydtase"/>
</dbReference>
<dbReference type="PRINTS" id="PR01713">
    <property type="entry name" value="NUCEPIMERASE"/>
</dbReference>
<dbReference type="RefSeq" id="WP_171418625.1">
    <property type="nucleotide sequence ID" value="NZ_JABFOR010000035.1"/>
</dbReference>
<dbReference type="AlphaFoldDB" id="A0AAP7A3B9"/>
<sequence length="316" mass="35256">MYVLVTGAAGFIGSHLCERLLQDENVHVIGVDGFIDSSTPRYHRERNLDSLQNHSRFTFHKANLLESNNELLLKDVDVVCHLAGMPGVRSSWGSDFYHYASHNIVVTQRLLEACKSNPVRKFIYASTSSVYGEKNGRVDESAVTEPLSPYGVSKLTGENLCRVYLHNDGIPVTVLRFFTVYGPRQRPDMAFHRFIRQLIHGEPISLYGDGSQTRDFTYVSDCVEGVAAAVHANGILGETLNIGGKQRASILECIDFLQKLIPHKIQIQYMGNTYGEPSHTWADISKAQKLLGYNPQVDLLAGLEQEVASLRQVYGL</sequence>
<feature type="domain" description="NAD-dependent epimerase/dehydratase" evidence="2">
    <location>
        <begin position="3"/>
        <end position="243"/>
    </location>
</feature>
<dbReference type="Proteomes" id="UP000552038">
    <property type="component" value="Unassembled WGS sequence"/>
</dbReference>
<dbReference type="Pfam" id="PF01370">
    <property type="entry name" value="Epimerase"/>
    <property type="match status" value="1"/>
</dbReference>
<comment type="similarity">
    <text evidence="1">Belongs to the NAD(P)-dependent epimerase/dehydratase family.</text>
</comment>
<reference evidence="3 4" key="1">
    <citation type="submission" date="2020-05" db="EMBL/GenBank/DDBJ databases">
        <title>Whole genome sequencing and identification of novel metabolites from Paenibacillus alvei strain JR949.</title>
        <authorList>
            <person name="Rajendhran J."/>
            <person name="Sree Pranav P."/>
            <person name="Mahalakshmi B."/>
            <person name="Karthikeyan R."/>
        </authorList>
    </citation>
    <scope>NUCLEOTIDE SEQUENCE [LARGE SCALE GENOMIC DNA]</scope>
    <source>
        <strain evidence="3 4">JR949</strain>
    </source>
</reference>
<evidence type="ECO:0000256" key="1">
    <source>
        <dbReference type="ARBA" id="ARBA00007637"/>
    </source>
</evidence>